<feature type="transmembrane region" description="Helical" evidence="9">
    <location>
        <begin position="281"/>
        <end position="298"/>
    </location>
</feature>
<keyword evidence="3" id="KW-0808">Transferase</keyword>
<dbReference type="GO" id="GO:0016758">
    <property type="term" value="F:hexosyltransferase activity"/>
    <property type="evidence" value="ECO:0007669"/>
    <property type="project" value="InterPro"/>
</dbReference>
<feature type="transmembrane region" description="Helical" evidence="9">
    <location>
        <begin position="171"/>
        <end position="192"/>
    </location>
</feature>
<keyword evidence="2" id="KW-1003">Cell membrane</keyword>
<keyword evidence="6 9" id="KW-0472">Membrane</keyword>
<comment type="subcellular location">
    <subcellularLocation>
        <location evidence="1">Cell membrane</location>
        <topology evidence="1">Multi-pass membrane protein</topology>
    </subcellularLocation>
</comment>
<evidence type="ECO:0000313" key="10">
    <source>
        <dbReference type="EMBL" id="SJM61298.1"/>
    </source>
</evidence>
<dbReference type="InterPro" id="IPR018584">
    <property type="entry name" value="GT87"/>
</dbReference>
<feature type="transmembrane region" description="Helical" evidence="9">
    <location>
        <begin position="248"/>
        <end position="269"/>
    </location>
</feature>
<feature type="transmembrane region" description="Helical" evidence="9">
    <location>
        <begin position="100"/>
        <end position="118"/>
    </location>
</feature>
<feature type="transmembrane region" description="Helical" evidence="9">
    <location>
        <begin position="354"/>
        <end position="375"/>
    </location>
</feature>
<dbReference type="Proteomes" id="UP000195787">
    <property type="component" value="Unassembled WGS sequence"/>
</dbReference>
<dbReference type="AlphaFoldDB" id="A0A1R4FZG5"/>
<dbReference type="Pfam" id="PF09594">
    <property type="entry name" value="GT87"/>
    <property type="match status" value="1"/>
</dbReference>
<dbReference type="GO" id="GO:0005886">
    <property type="term" value="C:plasma membrane"/>
    <property type="evidence" value="ECO:0007669"/>
    <property type="project" value="UniProtKB-SubCell"/>
</dbReference>
<feature type="region of interest" description="Disordered" evidence="8">
    <location>
        <begin position="427"/>
        <end position="456"/>
    </location>
</feature>
<evidence type="ECO:0000256" key="8">
    <source>
        <dbReference type="SAM" id="MobiDB-lite"/>
    </source>
</evidence>
<evidence type="ECO:0000256" key="1">
    <source>
        <dbReference type="ARBA" id="ARBA00004651"/>
    </source>
</evidence>
<evidence type="ECO:0000256" key="9">
    <source>
        <dbReference type="SAM" id="Phobius"/>
    </source>
</evidence>
<dbReference type="EMBL" id="FUHU01000035">
    <property type="protein sequence ID" value="SJM61298.1"/>
    <property type="molecule type" value="Genomic_DNA"/>
</dbReference>
<accession>A0A1R4FZG5</accession>
<proteinExistence type="inferred from homology"/>
<evidence type="ECO:0000256" key="5">
    <source>
        <dbReference type="ARBA" id="ARBA00022989"/>
    </source>
</evidence>
<evidence type="ECO:0000256" key="3">
    <source>
        <dbReference type="ARBA" id="ARBA00022679"/>
    </source>
</evidence>
<feature type="transmembrane region" description="Helical" evidence="9">
    <location>
        <begin position="329"/>
        <end position="348"/>
    </location>
</feature>
<protein>
    <submittedName>
        <fullName evidence="10">Putative integral membrane protein</fullName>
    </submittedName>
</protein>
<comment type="similarity">
    <text evidence="7">Belongs to the glycosyltransferase 87 family.</text>
</comment>
<keyword evidence="11" id="KW-1185">Reference proteome</keyword>
<feature type="transmembrane region" description="Helical" evidence="9">
    <location>
        <begin position="70"/>
        <end position="88"/>
    </location>
</feature>
<feature type="transmembrane region" description="Helical" evidence="9">
    <location>
        <begin position="138"/>
        <end position="164"/>
    </location>
</feature>
<name>A0A1R4FZG5_9MICO</name>
<reference evidence="10 11" key="1">
    <citation type="submission" date="2017-02" db="EMBL/GenBank/DDBJ databases">
        <authorList>
            <person name="Peterson S.W."/>
        </authorList>
    </citation>
    <scope>NUCLEOTIDE SEQUENCE [LARGE SCALE GENOMIC DNA]</scope>
    <source>
        <strain evidence="10 11">LMG 22410</strain>
    </source>
</reference>
<evidence type="ECO:0000256" key="2">
    <source>
        <dbReference type="ARBA" id="ARBA00022475"/>
    </source>
</evidence>
<evidence type="ECO:0000256" key="7">
    <source>
        <dbReference type="ARBA" id="ARBA00024033"/>
    </source>
</evidence>
<evidence type="ECO:0000256" key="4">
    <source>
        <dbReference type="ARBA" id="ARBA00022692"/>
    </source>
</evidence>
<feature type="compositionally biased region" description="Low complexity" evidence="8">
    <location>
        <begin position="443"/>
        <end position="456"/>
    </location>
</feature>
<evidence type="ECO:0000313" key="11">
    <source>
        <dbReference type="Proteomes" id="UP000195787"/>
    </source>
</evidence>
<sequence>MGLHSLSLLALWPTIARGEALGDLVLYRDWAVNAFRGDEIMGITTDWVYPLMAWLPIGVANLFGPNAYQIVWFAMVTILNFFATALLLRASADARHPYAAFVWLGTIAVLSPVAMLRLEGVVAPVVVMALLVLSRFPFIAGVMLAVATWIKVWPAAVIAAVVAARRGAGRIIPAGIIVTAGITVVASLTGGLSHLMSFLSLQTSRALQIESPLATIPMVLDGLGGSGFYQYYNKVLLTTELGGPVPELVAAISTWLLVAVIVTVAVIIWLQGRRGVDTRQLMLTGALALATALFVLNKVGSPQFMLWILPIVVVGMVTTDSWWSRPAMLTVAASVLTTIVFPLMYPLLLQVHLLPILILAARNALLVWLLVIAVIRLVRFKTLCPATGDSGDGCGGDSGTFAGSDAVAASETASGAEAGKGAKIADTDGSAAADAEADDASAHHAASRSGASSEPA</sequence>
<organism evidence="10 11">
    <name type="scientific">Agrococcus casei LMG 22410</name>
    <dbReference type="NCBI Taxonomy" id="1255656"/>
    <lineage>
        <taxon>Bacteria</taxon>
        <taxon>Bacillati</taxon>
        <taxon>Actinomycetota</taxon>
        <taxon>Actinomycetes</taxon>
        <taxon>Micrococcales</taxon>
        <taxon>Microbacteriaceae</taxon>
        <taxon>Agrococcus</taxon>
    </lineage>
</organism>
<gene>
    <name evidence="10" type="ORF">CZ674_07625</name>
</gene>
<keyword evidence="4 9" id="KW-0812">Transmembrane</keyword>
<keyword evidence="5 9" id="KW-1133">Transmembrane helix</keyword>
<evidence type="ECO:0000256" key="6">
    <source>
        <dbReference type="ARBA" id="ARBA00023136"/>
    </source>
</evidence>